<dbReference type="InterPro" id="IPR000214">
    <property type="entry name" value="Znf_DNA_glyclase/AP_lyase"/>
</dbReference>
<dbReference type="Pfam" id="PF06831">
    <property type="entry name" value="H2TH"/>
    <property type="match status" value="1"/>
</dbReference>
<dbReference type="InterPro" id="IPR044091">
    <property type="entry name" value="EcNei-like_N"/>
</dbReference>
<dbReference type="GO" id="GO:0008270">
    <property type="term" value="F:zinc ion binding"/>
    <property type="evidence" value="ECO:0007669"/>
    <property type="project" value="UniProtKB-KW"/>
</dbReference>
<evidence type="ECO:0000256" key="11">
    <source>
        <dbReference type="ARBA" id="ARBA00023268"/>
    </source>
</evidence>
<keyword evidence="11" id="KW-0511">Multifunctional enzyme</keyword>
<evidence type="ECO:0000256" key="1">
    <source>
        <dbReference type="ARBA" id="ARBA00009409"/>
    </source>
</evidence>
<dbReference type="InterPro" id="IPR012319">
    <property type="entry name" value="FPG_cat"/>
</dbReference>
<evidence type="ECO:0000256" key="12">
    <source>
        <dbReference type="ARBA" id="ARBA00023295"/>
    </source>
</evidence>
<evidence type="ECO:0000256" key="3">
    <source>
        <dbReference type="ARBA" id="ARBA00022723"/>
    </source>
</evidence>
<keyword evidence="16" id="KW-0255">Endonuclease</keyword>
<evidence type="ECO:0000256" key="9">
    <source>
        <dbReference type="ARBA" id="ARBA00023204"/>
    </source>
</evidence>
<dbReference type="NCBIfam" id="NF007763">
    <property type="entry name" value="PRK10445.1"/>
    <property type="match status" value="1"/>
</dbReference>
<dbReference type="AlphaFoldDB" id="A0A419UZQ9"/>
<dbReference type="SUPFAM" id="SSF81624">
    <property type="entry name" value="N-terminal domain of MutM-like DNA repair proteins"/>
    <property type="match status" value="1"/>
</dbReference>
<dbReference type="PANTHER" id="PTHR42697:SF1">
    <property type="entry name" value="ENDONUCLEASE 8"/>
    <property type="match status" value="1"/>
</dbReference>
<dbReference type="SUPFAM" id="SSF57716">
    <property type="entry name" value="Glucocorticoid receptor-like (DNA-binding domain)"/>
    <property type="match status" value="1"/>
</dbReference>
<feature type="domain" description="FPG-type" evidence="14">
    <location>
        <begin position="238"/>
        <end position="272"/>
    </location>
</feature>
<dbReference type="RefSeq" id="WP_120193729.1">
    <property type="nucleotide sequence ID" value="NZ_RAPK01000010.1"/>
</dbReference>
<reference evidence="16 17" key="1">
    <citation type="submission" date="2018-09" db="EMBL/GenBank/DDBJ databases">
        <title>Genomic Encyclopedia of Archaeal and Bacterial Type Strains, Phase II (KMG-II): from individual species to whole genera.</title>
        <authorList>
            <person name="Goeker M."/>
        </authorList>
    </citation>
    <scope>NUCLEOTIDE SEQUENCE [LARGE SCALE GENOMIC DNA]</scope>
    <source>
        <strain evidence="16 17">DSM 17008</strain>
    </source>
</reference>
<accession>A0A419UZQ9</accession>
<name>A0A419UZQ9_9BACL</name>
<protein>
    <recommendedName>
        <fullName evidence="2">DNA-(apurinic or apyrimidinic site) lyase</fullName>
        <ecNumber evidence="2">4.2.99.18</ecNumber>
    </recommendedName>
</protein>
<dbReference type="EMBL" id="RAPK01000010">
    <property type="protein sequence ID" value="RKD71175.1"/>
    <property type="molecule type" value="Genomic_DNA"/>
</dbReference>
<evidence type="ECO:0000256" key="8">
    <source>
        <dbReference type="ARBA" id="ARBA00023125"/>
    </source>
</evidence>
<keyword evidence="6" id="KW-0378">Hydrolase</keyword>
<comment type="caution">
    <text evidence="16">The sequence shown here is derived from an EMBL/GenBank/DDBJ whole genome shotgun (WGS) entry which is preliminary data.</text>
</comment>
<dbReference type="SMART" id="SM00898">
    <property type="entry name" value="Fapy_DNA_glyco"/>
    <property type="match status" value="1"/>
</dbReference>
<evidence type="ECO:0000256" key="7">
    <source>
        <dbReference type="ARBA" id="ARBA00022833"/>
    </source>
</evidence>
<feature type="domain" description="Formamidopyrimidine-DNA glycosylase catalytic" evidence="15">
    <location>
        <begin position="2"/>
        <end position="90"/>
    </location>
</feature>
<keyword evidence="16" id="KW-0540">Nuclease</keyword>
<dbReference type="GO" id="GO:0006284">
    <property type="term" value="P:base-excision repair"/>
    <property type="evidence" value="ECO:0007669"/>
    <property type="project" value="InterPro"/>
</dbReference>
<evidence type="ECO:0000313" key="17">
    <source>
        <dbReference type="Proteomes" id="UP000285120"/>
    </source>
</evidence>
<keyword evidence="10" id="KW-0456">Lyase</keyword>
<sequence>MPEGPEIRRAADQVEQAVKAGPVAEMYFAFPHLQSYEASFARANVIKVETRGKAMLIRFDNGYTIYSHNQLYGKWYVRSAYEYPVTKRQLRLAIHNEKKSALLYSASEIEVLRDEEVEDYPFLAKIGPDILNQETSPEELYERITSRRFVNRKWSSLLLDQSFVAGIGNYLRSEILFEAGIHPGKRPADCTDEELEQAAQALITLVERSYQTGGITVDEETAARLKKRGQSYAQRRHWVFNRDGEQCRIDGTDIQKISAASRRLYFCPTCQPE</sequence>
<keyword evidence="3" id="KW-0479">Metal-binding</keyword>
<keyword evidence="12" id="KW-0326">Glycosidase</keyword>
<keyword evidence="17" id="KW-1185">Reference proteome</keyword>
<proteinExistence type="inferred from homology"/>
<dbReference type="GO" id="GO:0000703">
    <property type="term" value="F:oxidized pyrimidine nucleobase lesion DNA N-glycosylase activity"/>
    <property type="evidence" value="ECO:0007669"/>
    <property type="project" value="InterPro"/>
</dbReference>
<evidence type="ECO:0000256" key="5">
    <source>
        <dbReference type="ARBA" id="ARBA00022771"/>
    </source>
</evidence>
<evidence type="ECO:0000313" key="16">
    <source>
        <dbReference type="EMBL" id="RKD71175.1"/>
    </source>
</evidence>
<dbReference type="PROSITE" id="PS51066">
    <property type="entry name" value="ZF_FPG_2"/>
    <property type="match status" value="1"/>
</dbReference>
<dbReference type="InterPro" id="IPR010979">
    <property type="entry name" value="Ribosomal_uS13-like_H2TH"/>
</dbReference>
<dbReference type="CDD" id="cd08965">
    <property type="entry name" value="EcNei-like_N"/>
    <property type="match status" value="1"/>
</dbReference>
<dbReference type="PANTHER" id="PTHR42697">
    <property type="entry name" value="ENDONUCLEASE 8"/>
    <property type="match status" value="1"/>
</dbReference>
<dbReference type="Gene3D" id="1.10.8.50">
    <property type="match status" value="1"/>
</dbReference>
<evidence type="ECO:0000256" key="6">
    <source>
        <dbReference type="ARBA" id="ARBA00022801"/>
    </source>
</evidence>
<keyword evidence="7" id="KW-0862">Zinc</keyword>
<dbReference type="InterPro" id="IPR015886">
    <property type="entry name" value="H2TH_FPG"/>
</dbReference>
<dbReference type="Proteomes" id="UP000285120">
    <property type="component" value="Unassembled WGS sequence"/>
</dbReference>
<keyword evidence="8" id="KW-0238">DNA-binding</keyword>
<dbReference type="Pfam" id="PF01149">
    <property type="entry name" value="Fapy_DNA_glyco"/>
    <property type="match status" value="1"/>
</dbReference>
<evidence type="ECO:0000259" key="14">
    <source>
        <dbReference type="PROSITE" id="PS51066"/>
    </source>
</evidence>
<evidence type="ECO:0000256" key="4">
    <source>
        <dbReference type="ARBA" id="ARBA00022763"/>
    </source>
</evidence>
<dbReference type="Gene3D" id="3.20.190.10">
    <property type="entry name" value="MutM-like, N-terminal"/>
    <property type="match status" value="1"/>
</dbReference>
<evidence type="ECO:0000256" key="13">
    <source>
        <dbReference type="PROSITE-ProRule" id="PRU00391"/>
    </source>
</evidence>
<dbReference type="OrthoDB" id="9800855at2"/>
<evidence type="ECO:0000256" key="2">
    <source>
        <dbReference type="ARBA" id="ARBA00012720"/>
    </source>
</evidence>
<organism evidence="16 17">
    <name type="scientific">Sinobaca qinghaiensis</name>
    <dbReference type="NCBI Taxonomy" id="342944"/>
    <lineage>
        <taxon>Bacteria</taxon>
        <taxon>Bacillati</taxon>
        <taxon>Bacillota</taxon>
        <taxon>Bacilli</taxon>
        <taxon>Bacillales</taxon>
        <taxon>Sporolactobacillaceae</taxon>
        <taxon>Sinobaca</taxon>
    </lineage>
</organism>
<evidence type="ECO:0000259" key="15">
    <source>
        <dbReference type="PROSITE" id="PS51068"/>
    </source>
</evidence>
<dbReference type="InterPro" id="IPR035937">
    <property type="entry name" value="FPG_N"/>
</dbReference>
<dbReference type="SUPFAM" id="SSF46946">
    <property type="entry name" value="S13-like H2TH domain"/>
    <property type="match status" value="1"/>
</dbReference>
<gene>
    <name evidence="16" type="ORF">ATL39_2570</name>
</gene>
<keyword evidence="9" id="KW-0234">DNA repair</keyword>
<dbReference type="GO" id="GO:0140078">
    <property type="term" value="F:class I DNA-(apurinic or apyrimidinic site) endonuclease activity"/>
    <property type="evidence" value="ECO:0007669"/>
    <property type="project" value="UniProtKB-EC"/>
</dbReference>
<comment type="similarity">
    <text evidence="1">Belongs to the FPG family.</text>
</comment>
<dbReference type="PROSITE" id="PS51068">
    <property type="entry name" value="FPG_CAT"/>
    <property type="match status" value="1"/>
</dbReference>
<keyword evidence="5 13" id="KW-0863">Zinc-finger</keyword>
<keyword evidence="4" id="KW-0227">DNA damage</keyword>
<evidence type="ECO:0000256" key="10">
    <source>
        <dbReference type="ARBA" id="ARBA00023239"/>
    </source>
</evidence>
<dbReference type="EC" id="4.2.99.18" evidence="2"/>
<dbReference type="SMART" id="SM01232">
    <property type="entry name" value="H2TH"/>
    <property type="match status" value="1"/>
</dbReference>
<dbReference type="GO" id="GO:0003684">
    <property type="term" value="F:damaged DNA binding"/>
    <property type="evidence" value="ECO:0007669"/>
    <property type="project" value="InterPro"/>
</dbReference>